<gene>
    <name evidence="1" type="ORF">H1191_08475</name>
</gene>
<reference evidence="1 2" key="1">
    <citation type="submission" date="2020-07" db="EMBL/GenBank/DDBJ databases">
        <authorList>
            <person name="Feng H."/>
        </authorList>
    </citation>
    <scope>NUCLEOTIDE SEQUENCE [LARGE SCALE GENOMIC DNA]</scope>
    <source>
        <strain evidence="2">s-10</strain>
    </source>
</reference>
<dbReference type="AlphaFoldDB" id="A0A7W1WR11"/>
<name>A0A7W1WR11_9BACL</name>
<proteinExistence type="predicted"/>
<evidence type="ECO:0000313" key="1">
    <source>
        <dbReference type="EMBL" id="MBA4494339.1"/>
    </source>
</evidence>
<evidence type="ECO:0000313" key="2">
    <source>
        <dbReference type="Proteomes" id="UP000535491"/>
    </source>
</evidence>
<keyword evidence="2" id="KW-1185">Reference proteome</keyword>
<comment type="caution">
    <text evidence="1">The sequence shown here is derived from an EMBL/GenBank/DDBJ whole genome shotgun (WGS) entry which is preliminary data.</text>
</comment>
<protein>
    <submittedName>
        <fullName evidence="1">Uncharacterized protein</fullName>
    </submittedName>
</protein>
<dbReference type="RefSeq" id="WP_181751576.1">
    <property type="nucleotide sequence ID" value="NZ_JACEIQ010000006.1"/>
</dbReference>
<accession>A0A7W1WR11</accession>
<dbReference type="EMBL" id="JACEIQ010000006">
    <property type="protein sequence ID" value="MBA4494339.1"/>
    <property type="molecule type" value="Genomic_DNA"/>
</dbReference>
<organism evidence="1 2">
    <name type="scientific">Paenactinomyces guangxiensis</name>
    <dbReference type="NCBI Taxonomy" id="1490290"/>
    <lineage>
        <taxon>Bacteria</taxon>
        <taxon>Bacillati</taxon>
        <taxon>Bacillota</taxon>
        <taxon>Bacilli</taxon>
        <taxon>Bacillales</taxon>
        <taxon>Thermoactinomycetaceae</taxon>
        <taxon>Paenactinomyces</taxon>
    </lineage>
</organism>
<dbReference type="Proteomes" id="UP000535491">
    <property type="component" value="Unassembled WGS sequence"/>
</dbReference>
<sequence length="408" mass="43828">MKKIQGSQLPLPPNNAQEECIRVQKVYDWVIFANVERNKAPIPAECLEAVEAALQNGDALRVDVSCPAGTGTFPLLPKPQPEPVPGQPSCRVVQPIRRITIPSPVTGTPVEVAIVRILFLVPVTISIFNETAPTPTQICPPFVVPVRFSDDVVLCLPQPLNEENILCRITEVNCSATGLIFDGEVEIEVSICKEVQVEAEVKLEVLAKFCQPRGPITLPEQPPFVCPPRVDFPPQCDFFPVQNCDCQGSVHATNENLAVIIGTGAIPTDTGTARIDAEICPNCSLAGSTLTFQFTDTPSAPPYVEAPGDQSFTFTATQFNQPTCLLPAVGNLVLTVTGQGIVTFPNGTQQPTTFSLTLVETPLGLSDTYILTLTDFAGAQLFATVPGGVLVPDSTLIVRDCLRLPYPV</sequence>